<evidence type="ECO:0000313" key="2">
    <source>
        <dbReference type="Proteomes" id="UP001143856"/>
    </source>
</evidence>
<proteinExistence type="predicted"/>
<evidence type="ECO:0000313" key="1">
    <source>
        <dbReference type="EMBL" id="KAJ2997859.1"/>
    </source>
</evidence>
<sequence length="551" mass="62926">MSPNAPGIFLCIQRPGICQAHVVRQCEDNTTFIPTTQWELAKLPIVAHSELVPSGTIPTFVKSYRQDKLSHSLTLMPPDIPTKARSLYLGSAGATPSGQHFIIISDEKIAEELLVKRGNKYSGRPQIRALFDHKTGPGYVALMDRQDYWKQQRKWVHAAMADFHRHHFYGVIEAEVKRFLAVLLVDPAKFQANTREHCGRIMSTLAWDDATQGKENGDSADCTLGRMSVSGPLVNTMTGLWYIPWALNPWKRFERAREDKQRAWWLNSFQIAKQRYLHGDLPENTWAYRYFNGLQQQGNGTLQQTAKDEEFASCMIGFQNLVGVVTIAGPMEFFLMAMTLYPEWQKKAQEEIDRVCGDRLPTTADLSDLPVLRACLKETLRWRSGVPLGVPHQCEADDEFRGEKITKGTVVLACEWAINRVPEKYPDPENYRPERYLEKGWPTYQEPLSRYPNFQEGVGMHTFGWGRRTCLGQHIVDDEMCVTGAGVLWGFNLHRKRCPKTGDIIEFDSEATNAHVILEPLPFPSDIRPRSPERATQILKFYEEVRGELRV</sequence>
<dbReference type="Proteomes" id="UP001143856">
    <property type="component" value="Unassembled WGS sequence"/>
</dbReference>
<gene>
    <name evidence="1" type="ORF">NUW58_g512</name>
</gene>
<organism evidence="1 2">
    <name type="scientific">Xylaria curta</name>
    <dbReference type="NCBI Taxonomy" id="42375"/>
    <lineage>
        <taxon>Eukaryota</taxon>
        <taxon>Fungi</taxon>
        <taxon>Dikarya</taxon>
        <taxon>Ascomycota</taxon>
        <taxon>Pezizomycotina</taxon>
        <taxon>Sordariomycetes</taxon>
        <taxon>Xylariomycetidae</taxon>
        <taxon>Xylariales</taxon>
        <taxon>Xylariaceae</taxon>
        <taxon>Xylaria</taxon>
    </lineage>
</organism>
<name>A0ACC1PQ36_9PEZI</name>
<comment type="caution">
    <text evidence="1">The sequence shown here is derived from an EMBL/GenBank/DDBJ whole genome shotgun (WGS) entry which is preliminary data.</text>
</comment>
<dbReference type="EMBL" id="JAPDGR010000044">
    <property type="protein sequence ID" value="KAJ2997859.1"/>
    <property type="molecule type" value="Genomic_DNA"/>
</dbReference>
<protein>
    <submittedName>
        <fullName evidence="1">Uncharacterized protein</fullName>
    </submittedName>
</protein>
<keyword evidence="2" id="KW-1185">Reference proteome</keyword>
<accession>A0ACC1PQ36</accession>
<reference evidence="1" key="1">
    <citation type="submission" date="2022-10" db="EMBL/GenBank/DDBJ databases">
        <title>Genome Sequence of Xylaria curta.</title>
        <authorList>
            <person name="Buettner E."/>
        </authorList>
    </citation>
    <scope>NUCLEOTIDE SEQUENCE</scope>
    <source>
        <strain evidence="1">Babe10</strain>
    </source>
</reference>